<sequence length="123" mass="13638">MTTIAKIDKNSGNLQIEIIIGYAQQGRYKIRLWDKDRRNPKVVGEGVNWDEIADTFDLGPANKLINKTLSWDVIVTALQSKSGQFYCVTVILKQKGKPVEGGIFQESGPLEGSKGIFGLRTLV</sequence>
<dbReference type="STRING" id="1817863.A2Y62_03965"/>
<dbReference type="EMBL" id="MFGW01000236">
    <property type="protein sequence ID" value="OGF58669.1"/>
    <property type="molecule type" value="Genomic_DNA"/>
</dbReference>
<protein>
    <submittedName>
        <fullName evidence="1">Uncharacterized protein</fullName>
    </submittedName>
</protein>
<evidence type="ECO:0000313" key="1">
    <source>
        <dbReference type="EMBL" id="OGF58669.1"/>
    </source>
</evidence>
<gene>
    <name evidence="1" type="ORF">A2Y62_03965</name>
</gene>
<reference evidence="1 2" key="1">
    <citation type="journal article" date="2016" name="Nat. Commun.">
        <title>Thousands of microbial genomes shed light on interconnected biogeochemical processes in an aquifer system.</title>
        <authorList>
            <person name="Anantharaman K."/>
            <person name="Brown C.T."/>
            <person name="Hug L.A."/>
            <person name="Sharon I."/>
            <person name="Castelle C.J."/>
            <person name="Probst A.J."/>
            <person name="Thomas B.C."/>
            <person name="Singh A."/>
            <person name="Wilkins M.J."/>
            <person name="Karaoz U."/>
            <person name="Brodie E.L."/>
            <person name="Williams K.H."/>
            <person name="Hubbard S.S."/>
            <person name="Banfield J.F."/>
        </authorList>
    </citation>
    <scope>NUCLEOTIDE SEQUENCE [LARGE SCALE GENOMIC DNA]</scope>
</reference>
<dbReference type="Proteomes" id="UP000178943">
    <property type="component" value="Unassembled WGS sequence"/>
</dbReference>
<comment type="caution">
    <text evidence="1">The sequence shown here is derived from an EMBL/GenBank/DDBJ whole genome shotgun (WGS) entry which is preliminary data.</text>
</comment>
<organism evidence="1 2">
    <name type="scientific">Candidatus Fischerbacteria bacterium RBG_13_37_8</name>
    <dbReference type="NCBI Taxonomy" id="1817863"/>
    <lineage>
        <taxon>Bacteria</taxon>
        <taxon>Candidatus Fischeribacteriota</taxon>
    </lineage>
</organism>
<evidence type="ECO:0000313" key="2">
    <source>
        <dbReference type="Proteomes" id="UP000178943"/>
    </source>
</evidence>
<name>A0A1F5V5F6_9BACT</name>
<proteinExistence type="predicted"/>
<accession>A0A1F5V5F6</accession>
<dbReference type="AlphaFoldDB" id="A0A1F5V5F6"/>